<dbReference type="PROSITE" id="PS51682">
    <property type="entry name" value="SAM_OMT_I"/>
    <property type="match status" value="1"/>
</dbReference>
<keyword evidence="5" id="KW-1185">Reference proteome</keyword>
<dbReference type="PANTHER" id="PTHR10509">
    <property type="entry name" value="O-METHYLTRANSFERASE-RELATED"/>
    <property type="match status" value="1"/>
</dbReference>
<organism evidence="4 5">
    <name type="scientific">Parasphingorhabdus cellanae</name>
    <dbReference type="NCBI Taxonomy" id="2806553"/>
    <lineage>
        <taxon>Bacteria</taxon>
        <taxon>Pseudomonadati</taxon>
        <taxon>Pseudomonadota</taxon>
        <taxon>Alphaproteobacteria</taxon>
        <taxon>Sphingomonadales</taxon>
        <taxon>Sphingomonadaceae</taxon>
        <taxon>Parasphingorhabdus</taxon>
    </lineage>
</organism>
<dbReference type="SUPFAM" id="SSF53335">
    <property type="entry name" value="S-adenosyl-L-methionine-dependent methyltransferases"/>
    <property type="match status" value="1"/>
</dbReference>
<protein>
    <submittedName>
        <fullName evidence="4">O-methyltransferase</fullName>
    </submittedName>
</protein>
<dbReference type="InterPro" id="IPR050362">
    <property type="entry name" value="Cation-dep_OMT"/>
</dbReference>
<dbReference type="InterPro" id="IPR002935">
    <property type="entry name" value="SAM_O-MeTrfase"/>
</dbReference>
<evidence type="ECO:0000256" key="1">
    <source>
        <dbReference type="ARBA" id="ARBA00022603"/>
    </source>
</evidence>
<evidence type="ECO:0000256" key="3">
    <source>
        <dbReference type="ARBA" id="ARBA00022691"/>
    </source>
</evidence>
<dbReference type="Gene3D" id="3.40.50.150">
    <property type="entry name" value="Vaccinia Virus protein VP39"/>
    <property type="match status" value="1"/>
</dbReference>
<evidence type="ECO:0000256" key="2">
    <source>
        <dbReference type="ARBA" id="ARBA00022679"/>
    </source>
</evidence>
<proteinExistence type="predicted"/>
<accession>A0ABX7T3A3</accession>
<reference evidence="4 5" key="1">
    <citation type="submission" date="2021-03" db="EMBL/GenBank/DDBJ databases">
        <title>Complete genome of Parasphingorhabdus_sp.JHSY0214.</title>
        <authorList>
            <person name="Yoo J.H."/>
            <person name="Bae J.W."/>
        </authorList>
    </citation>
    <scope>NUCLEOTIDE SEQUENCE [LARGE SCALE GENOMIC DNA]</scope>
    <source>
        <strain evidence="4 5">JHSY0214</strain>
    </source>
</reference>
<dbReference type="PANTHER" id="PTHR10509:SF14">
    <property type="entry name" value="CAFFEOYL-COA O-METHYLTRANSFERASE 3-RELATED"/>
    <property type="match status" value="1"/>
</dbReference>
<keyword evidence="2" id="KW-0808">Transferase</keyword>
<dbReference type="RefSeq" id="WP_207987873.1">
    <property type="nucleotide sequence ID" value="NZ_CP071794.1"/>
</dbReference>
<dbReference type="InterPro" id="IPR029063">
    <property type="entry name" value="SAM-dependent_MTases_sf"/>
</dbReference>
<keyword evidence="1" id="KW-0489">Methyltransferase</keyword>
<sequence length="225" mass="24356">MAKSDPSWSEVDDYIIQHLIGDDPVLDACLAANAREGLPVIDVSPAQGRMLELLARGVRAQRILEIGTLGGYSAIWLARALPDDGRLVSLELEPAYAAVARSNIKRAGLADKVEIIIGEAVGSLAALQAQDVNRFDFIFVDADKENYATYLDYAVQLSRPGTMLVFDNVVREGGVIDPASPDPKVPGTRELFSLLKNHPRVDATAIQTVGSKKWDGFLLGIVQDD</sequence>
<gene>
    <name evidence="4" type="ORF">J4G78_00080</name>
</gene>
<evidence type="ECO:0000313" key="4">
    <source>
        <dbReference type="EMBL" id="QTD56050.1"/>
    </source>
</evidence>
<keyword evidence="3" id="KW-0949">S-adenosyl-L-methionine</keyword>
<dbReference type="Pfam" id="PF01596">
    <property type="entry name" value="Methyltransf_3"/>
    <property type="match status" value="1"/>
</dbReference>
<dbReference type="CDD" id="cd02440">
    <property type="entry name" value="AdoMet_MTases"/>
    <property type="match status" value="1"/>
</dbReference>
<evidence type="ECO:0000313" key="5">
    <source>
        <dbReference type="Proteomes" id="UP000663923"/>
    </source>
</evidence>
<name>A0ABX7T3A3_9SPHN</name>
<dbReference type="EMBL" id="CP071794">
    <property type="protein sequence ID" value="QTD56050.1"/>
    <property type="molecule type" value="Genomic_DNA"/>
</dbReference>
<dbReference type="Proteomes" id="UP000663923">
    <property type="component" value="Chromosome"/>
</dbReference>